<sequence>MALLARKKAHLSAGSVSEATPLLKGSARNTEEGRNQRLEDRASTKRFRTQTPLERQTIPTPTAIPTGVL</sequence>
<protein>
    <submittedName>
        <fullName evidence="2">Uncharacterized protein</fullName>
    </submittedName>
</protein>
<feature type="compositionally biased region" description="Basic and acidic residues" evidence="1">
    <location>
        <begin position="29"/>
        <end position="43"/>
    </location>
</feature>
<feature type="compositionally biased region" description="Basic residues" evidence="1">
    <location>
        <begin position="1"/>
        <end position="10"/>
    </location>
</feature>
<evidence type="ECO:0000313" key="2">
    <source>
        <dbReference type="EMBL" id="CAG8235251.1"/>
    </source>
</evidence>
<evidence type="ECO:0000313" key="3">
    <source>
        <dbReference type="Proteomes" id="UP001152592"/>
    </source>
</evidence>
<organism evidence="2 3">
    <name type="scientific">Penicillium salamii</name>
    <dbReference type="NCBI Taxonomy" id="1612424"/>
    <lineage>
        <taxon>Eukaryota</taxon>
        <taxon>Fungi</taxon>
        <taxon>Dikarya</taxon>
        <taxon>Ascomycota</taxon>
        <taxon>Pezizomycotina</taxon>
        <taxon>Eurotiomycetes</taxon>
        <taxon>Eurotiomycetidae</taxon>
        <taxon>Eurotiales</taxon>
        <taxon>Aspergillaceae</taxon>
        <taxon>Penicillium</taxon>
    </lineage>
</organism>
<dbReference type="EMBL" id="CAJVPD010000016">
    <property type="protein sequence ID" value="CAG8235251.1"/>
    <property type="molecule type" value="Genomic_DNA"/>
</dbReference>
<comment type="caution">
    <text evidence="2">The sequence shown here is derived from an EMBL/GenBank/DDBJ whole genome shotgun (WGS) entry which is preliminary data.</text>
</comment>
<gene>
    <name evidence="2" type="ORF">PSALAMII_LOCUS368</name>
</gene>
<feature type="region of interest" description="Disordered" evidence="1">
    <location>
        <begin position="1"/>
        <end position="69"/>
    </location>
</feature>
<reference evidence="2" key="1">
    <citation type="submission" date="2021-07" db="EMBL/GenBank/DDBJ databases">
        <authorList>
            <person name="Branca A.L. A."/>
        </authorList>
    </citation>
    <scope>NUCLEOTIDE SEQUENCE</scope>
</reference>
<dbReference type="AlphaFoldDB" id="A0A9W4MZE1"/>
<dbReference type="OrthoDB" id="10255449at2759"/>
<proteinExistence type="predicted"/>
<dbReference type="Proteomes" id="UP001152592">
    <property type="component" value="Unassembled WGS sequence"/>
</dbReference>
<feature type="compositionally biased region" description="Polar residues" evidence="1">
    <location>
        <begin position="49"/>
        <end position="60"/>
    </location>
</feature>
<accession>A0A9W4MZE1</accession>
<evidence type="ECO:0000256" key="1">
    <source>
        <dbReference type="SAM" id="MobiDB-lite"/>
    </source>
</evidence>
<name>A0A9W4MZE1_9EURO</name>